<evidence type="ECO:0000256" key="16">
    <source>
        <dbReference type="ARBA" id="ARBA00023242"/>
    </source>
</evidence>
<comment type="subunit">
    <text evidence="18">Homodimer. Part of the small subunit (SSU) processome, composed of more than 70 proteins and the RNA chaperone small nucleolar RNA (snoRNA) U3.</text>
</comment>
<evidence type="ECO:0000256" key="2">
    <source>
        <dbReference type="ARBA" id="ARBA00004604"/>
    </source>
</evidence>
<keyword evidence="13" id="KW-0862">Zinc</keyword>
<evidence type="ECO:0000256" key="3">
    <source>
        <dbReference type="ARBA" id="ARBA00008115"/>
    </source>
</evidence>
<comment type="caution">
    <text evidence="27">The sequence shown here is derived from an EMBL/GenBank/DDBJ whole genome shotgun (WGS) entry which is preliminary data.</text>
</comment>
<evidence type="ECO:0000313" key="27">
    <source>
        <dbReference type="EMBL" id="KAK3551215.1"/>
    </source>
</evidence>
<evidence type="ECO:0000256" key="9">
    <source>
        <dbReference type="ARBA" id="ARBA00022691"/>
    </source>
</evidence>
<keyword evidence="12" id="KW-0378">Hydrolase</keyword>
<keyword evidence="7" id="KW-0645">Protease</keyword>
<dbReference type="Gene3D" id="1.10.1380.10">
    <property type="entry name" value="Neutral endopeptidase , domain2"/>
    <property type="match status" value="1"/>
</dbReference>
<comment type="similarity">
    <text evidence="3">Belongs to the class IV-like SAM-binding methyltransferase superfamily. RNA methyltransferase NEP1 family.</text>
</comment>
<dbReference type="InterPro" id="IPR005304">
    <property type="entry name" value="Rbsml_bgen_MeTrfase_EMG1/NEP1"/>
</dbReference>
<evidence type="ECO:0000256" key="4">
    <source>
        <dbReference type="ARBA" id="ARBA00022517"/>
    </source>
</evidence>
<proteinExistence type="inferred from homology"/>
<evidence type="ECO:0000313" key="28">
    <source>
        <dbReference type="Proteomes" id="UP001274896"/>
    </source>
</evidence>
<gene>
    <name evidence="27" type="ORF">QTP70_013841</name>
</gene>
<dbReference type="GO" id="GO:0046872">
    <property type="term" value="F:metal ion binding"/>
    <property type="evidence" value="ECO:0007669"/>
    <property type="project" value="UniProtKB-KW"/>
</dbReference>
<dbReference type="CDD" id="cd18088">
    <property type="entry name" value="Nep1-like"/>
    <property type="match status" value="1"/>
</dbReference>
<keyword evidence="5" id="KW-0698">rRNA processing</keyword>
<keyword evidence="6" id="KW-0489">Methyltransferase</keyword>
<comment type="catalytic activity">
    <reaction evidence="17">
        <text>pseudouridine(1248) in human 18S rRNA + S-adenosyl-L-methionine = N(1)-methylpseudouridine(1248) in human 18S rRNA + S-adenosyl-L-homocysteine + H(+)</text>
        <dbReference type="Rhea" id="RHEA:46712"/>
        <dbReference type="Rhea" id="RHEA-COMP:11638"/>
        <dbReference type="Rhea" id="RHEA-COMP:11639"/>
        <dbReference type="ChEBI" id="CHEBI:15378"/>
        <dbReference type="ChEBI" id="CHEBI:57856"/>
        <dbReference type="ChEBI" id="CHEBI:59789"/>
        <dbReference type="ChEBI" id="CHEBI:65314"/>
        <dbReference type="ChEBI" id="CHEBI:74890"/>
    </reaction>
</comment>
<evidence type="ECO:0000259" key="26">
    <source>
        <dbReference type="Pfam" id="PF05649"/>
    </source>
</evidence>
<dbReference type="Gene3D" id="3.40.1280.10">
    <property type="match status" value="1"/>
</dbReference>
<keyword evidence="4" id="KW-0690">Ribosome biogenesis</keyword>
<dbReference type="InterPro" id="IPR029026">
    <property type="entry name" value="tRNA_m1G_MTases_N"/>
</dbReference>
<evidence type="ECO:0000256" key="13">
    <source>
        <dbReference type="ARBA" id="ARBA00022833"/>
    </source>
</evidence>
<dbReference type="Pfam" id="PF01431">
    <property type="entry name" value="Peptidase_M13"/>
    <property type="match status" value="1"/>
</dbReference>
<accession>A0AAE0RCC0</accession>
<keyword evidence="15" id="KW-0482">Metalloprotease</keyword>
<dbReference type="InterPro" id="IPR000718">
    <property type="entry name" value="Peptidase_M13"/>
</dbReference>
<dbReference type="GO" id="GO:0070475">
    <property type="term" value="P:rRNA base methylation"/>
    <property type="evidence" value="ECO:0007669"/>
    <property type="project" value="InterPro"/>
</dbReference>
<dbReference type="GO" id="GO:0032040">
    <property type="term" value="C:small-subunit processome"/>
    <property type="evidence" value="ECO:0007669"/>
    <property type="project" value="TreeGrafter"/>
</dbReference>
<feature type="transmembrane region" description="Helical" evidence="24">
    <location>
        <begin position="37"/>
        <end position="58"/>
    </location>
</feature>
<evidence type="ECO:0000256" key="1">
    <source>
        <dbReference type="ARBA" id="ARBA00001947"/>
    </source>
</evidence>
<keyword evidence="24" id="KW-1133">Transmembrane helix</keyword>
<keyword evidence="24" id="KW-0472">Membrane</keyword>
<dbReference type="PANTHER" id="PTHR12636:SF5">
    <property type="entry name" value="RIBOSOMAL RNA SMALL SUBUNIT METHYLTRANSFERASE NEP1"/>
    <property type="match status" value="1"/>
</dbReference>
<keyword evidence="9" id="KW-0949">S-adenosyl-L-methionine</keyword>
<dbReference type="EMBL" id="JAUCMX010000003">
    <property type="protein sequence ID" value="KAK3551215.1"/>
    <property type="molecule type" value="Genomic_DNA"/>
</dbReference>
<evidence type="ECO:0000256" key="11">
    <source>
        <dbReference type="ARBA" id="ARBA00022730"/>
    </source>
</evidence>
<evidence type="ECO:0000256" key="6">
    <source>
        <dbReference type="ARBA" id="ARBA00022603"/>
    </source>
</evidence>
<evidence type="ECO:0000256" key="20">
    <source>
        <dbReference type="ARBA" id="ARBA00077532"/>
    </source>
</evidence>
<evidence type="ECO:0000256" key="21">
    <source>
        <dbReference type="ARBA" id="ARBA00078441"/>
    </source>
</evidence>
<dbReference type="InterPro" id="IPR042089">
    <property type="entry name" value="Peptidase_M13_dom_2"/>
</dbReference>
<dbReference type="AlphaFoldDB" id="A0AAE0RCC0"/>
<dbReference type="Pfam" id="PF05649">
    <property type="entry name" value="Peptidase_M13_N"/>
    <property type="match status" value="1"/>
</dbReference>
<sequence>MTENSSDQQEILQFTQGQVQSEESNSLVKNQRLGLRLFQFCLASCIIATIMGLGFYFLQKKTLTTQDPLPCLSPACMRVAERFSAAMDPFSRPCDYFLFSCKAEMSHKSRGKHRGNVTRQDVMRRRERRGGGMRMDIVSDTERKTDDRLPDRQTALLQTIKEILESPQKNASSAEQKAQMFYNTCMRPNTTLNESIYHIQMIIQKLGNWPVPGNWTQPEMNSILALVMSQYNTFPFFNVYVGPDRNKTQNYIQIDQPEFHFPIEWNNQTNRSKFNSQFLRPFFSSCRDLLTLLNVPFASSTQHCGLYMSLSSTLVTNTSPPSYRHSQKLMYLRMTIQELQELAPNIDWLRCLQAIFHPVPISKSDFVLVHNCPYIIYMSETISKWRQQHKMMDSYPLHTYMIMNALQTLMPALHTGFIQTMKNLFIATDNENEVAPRWKHCVLQTVKGFDTLISHLIKDHYAGEEGDKLISDIYYSFKTKIDTLNWQNGDTRDLVLNKITSLTPKLSTDNEFFNQLKPDEHFGEVIMSEKNYFSNYLQMQVLQQKMRSRLLSHTPHPPVLSIQPFIYGNDIIIPVGMFASPQFHSSYPRAVNYGMLGTIIAKDLLHLLLPDILSQSQSAVLESECVWSHYLTAQKGTSSLSPSQKQEVWVQYSALQVALLAYKKSLRRHSSDTSLSGLSHVHLFLTSFTQLLRRALASNKMAAHTGEKRGLEHLDEYEPKTAKQPRNMHDKMIEARLVVVLEGATLETVKVGKTFELLNCDQHKNIIIKSGRDPGNVRPDITHQSLLMLMDSPLNRAGLLQVYIHTEKNALIEINPQTRIPRTFPRFCGLMVQLLHKLSVRAADGPQRLLRMIKNPISDHLPAGCPRYAMSFKAGDAVCPRTLVPKDGPAVVVIGAFAHGAVNVDYTEKTVSISNYPLSAALTCSKICSAFEEVWGVL</sequence>
<keyword evidence="28" id="KW-1185">Reference proteome</keyword>
<evidence type="ECO:0000256" key="14">
    <source>
        <dbReference type="ARBA" id="ARBA00022884"/>
    </source>
</evidence>
<evidence type="ECO:0000256" key="24">
    <source>
        <dbReference type="SAM" id="Phobius"/>
    </source>
</evidence>
<dbReference type="GO" id="GO:0019843">
    <property type="term" value="F:rRNA binding"/>
    <property type="evidence" value="ECO:0007669"/>
    <property type="project" value="UniProtKB-KW"/>
</dbReference>
<evidence type="ECO:0000256" key="10">
    <source>
        <dbReference type="ARBA" id="ARBA00022723"/>
    </source>
</evidence>
<comment type="subcellular location">
    <subcellularLocation>
        <location evidence="2">Nucleus</location>
        <location evidence="2">Nucleolus</location>
    </subcellularLocation>
</comment>
<evidence type="ECO:0000256" key="15">
    <source>
        <dbReference type="ARBA" id="ARBA00023049"/>
    </source>
</evidence>
<organism evidence="27 28">
    <name type="scientific">Hemibagrus guttatus</name>
    <dbReference type="NCBI Taxonomy" id="175788"/>
    <lineage>
        <taxon>Eukaryota</taxon>
        <taxon>Metazoa</taxon>
        <taxon>Chordata</taxon>
        <taxon>Craniata</taxon>
        <taxon>Vertebrata</taxon>
        <taxon>Euteleostomi</taxon>
        <taxon>Actinopterygii</taxon>
        <taxon>Neopterygii</taxon>
        <taxon>Teleostei</taxon>
        <taxon>Ostariophysi</taxon>
        <taxon>Siluriformes</taxon>
        <taxon>Bagridae</taxon>
        <taxon>Hemibagrus</taxon>
    </lineage>
</organism>
<keyword evidence="11" id="KW-0699">rRNA-binding</keyword>
<dbReference type="Proteomes" id="UP001274896">
    <property type="component" value="Unassembled WGS sequence"/>
</dbReference>
<dbReference type="InterPro" id="IPR018497">
    <property type="entry name" value="Peptidase_M13_C"/>
</dbReference>
<feature type="domain" description="Peptidase M13 N-terminal" evidence="26">
    <location>
        <begin position="152"/>
        <end position="505"/>
    </location>
</feature>
<dbReference type="FunFam" id="3.40.1280.10:FF:000003">
    <property type="entry name" value="Ribosomal RNA small subunit methyltransferase"/>
    <property type="match status" value="1"/>
</dbReference>
<evidence type="ECO:0000256" key="22">
    <source>
        <dbReference type="ARBA" id="ARBA00079565"/>
    </source>
</evidence>
<evidence type="ECO:0000256" key="5">
    <source>
        <dbReference type="ARBA" id="ARBA00022552"/>
    </source>
</evidence>
<evidence type="ECO:0000256" key="17">
    <source>
        <dbReference type="ARBA" id="ARBA00051029"/>
    </source>
</evidence>
<dbReference type="GO" id="GO:0004222">
    <property type="term" value="F:metalloendopeptidase activity"/>
    <property type="evidence" value="ECO:0007669"/>
    <property type="project" value="InterPro"/>
</dbReference>
<dbReference type="Pfam" id="PF03587">
    <property type="entry name" value="EMG1"/>
    <property type="match status" value="1"/>
</dbReference>
<evidence type="ECO:0000259" key="25">
    <source>
        <dbReference type="Pfam" id="PF01431"/>
    </source>
</evidence>
<evidence type="ECO:0000256" key="18">
    <source>
        <dbReference type="ARBA" id="ARBA00063756"/>
    </source>
</evidence>
<reference evidence="27" key="1">
    <citation type="submission" date="2023-06" db="EMBL/GenBank/DDBJ databases">
        <title>Male Hemibagrus guttatus genome.</title>
        <authorList>
            <person name="Bian C."/>
        </authorList>
    </citation>
    <scope>NUCLEOTIDE SEQUENCE</scope>
    <source>
        <strain evidence="27">Male_cb2023</strain>
        <tissue evidence="27">Muscle</tissue>
    </source>
</reference>
<evidence type="ECO:0000256" key="23">
    <source>
        <dbReference type="ARBA" id="ARBA00079971"/>
    </source>
</evidence>
<dbReference type="InterPro" id="IPR008753">
    <property type="entry name" value="Peptidase_M13_N"/>
</dbReference>
<dbReference type="InterPro" id="IPR029028">
    <property type="entry name" value="Alpha/beta_knot_MTases"/>
</dbReference>
<dbReference type="PROSITE" id="PS51885">
    <property type="entry name" value="NEPRILYSIN"/>
    <property type="match status" value="1"/>
</dbReference>
<dbReference type="SUPFAM" id="SSF75217">
    <property type="entry name" value="alpha/beta knot"/>
    <property type="match status" value="1"/>
</dbReference>
<keyword evidence="10" id="KW-0479">Metal-binding</keyword>
<evidence type="ECO:0000256" key="12">
    <source>
        <dbReference type="ARBA" id="ARBA00022801"/>
    </source>
</evidence>
<keyword evidence="16" id="KW-0539">Nucleus</keyword>
<evidence type="ECO:0000256" key="7">
    <source>
        <dbReference type="ARBA" id="ARBA00022670"/>
    </source>
</evidence>
<dbReference type="GO" id="GO:0006508">
    <property type="term" value="P:proteolysis"/>
    <property type="evidence" value="ECO:0007669"/>
    <property type="project" value="UniProtKB-KW"/>
</dbReference>
<feature type="domain" description="Peptidase M13 C-terminal" evidence="25">
    <location>
        <begin position="569"/>
        <end position="611"/>
    </location>
</feature>
<keyword evidence="8" id="KW-0808">Transferase</keyword>
<name>A0AAE0RCC0_9TELE</name>
<protein>
    <recommendedName>
        <fullName evidence="21">18S rRNA (pseudouridine(1248)-N1)-methyltransferase</fullName>
    </recommendedName>
    <alternativeName>
        <fullName evidence="23">18S rRNA Psi1248 methyltransferase</fullName>
    </alternativeName>
    <alternativeName>
        <fullName evidence="19">Nucleolar protein EMG1 homolog</fullName>
    </alternativeName>
    <alternativeName>
        <fullName evidence="22">Protein C2f</fullName>
    </alternativeName>
    <alternativeName>
        <fullName evidence="20">Ribosome biogenesis protein NEP1</fullName>
    </alternativeName>
</protein>
<dbReference type="GO" id="GO:0070037">
    <property type="term" value="F:rRNA (pseudouridine) methyltransferase activity"/>
    <property type="evidence" value="ECO:0007669"/>
    <property type="project" value="InterPro"/>
</dbReference>
<dbReference type="PANTHER" id="PTHR12636">
    <property type="entry name" value="NEP1/MRA1"/>
    <property type="match status" value="1"/>
</dbReference>
<evidence type="ECO:0000256" key="8">
    <source>
        <dbReference type="ARBA" id="ARBA00022679"/>
    </source>
</evidence>
<evidence type="ECO:0000256" key="19">
    <source>
        <dbReference type="ARBA" id="ARBA00075957"/>
    </source>
</evidence>
<comment type="cofactor">
    <cofactor evidence="1">
        <name>Zn(2+)</name>
        <dbReference type="ChEBI" id="CHEBI:29105"/>
    </cofactor>
</comment>
<dbReference type="SUPFAM" id="SSF55486">
    <property type="entry name" value="Metalloproteases ('zincins'), catalytic domain"/>
    <property type="match status" value="1"/>
</dbReference>
<keyword evidence="14" id="KW-0694">RNA-binding</keyword>
<keyword evidence="24" id="KW-0812">Transmembrane</keyword>